<dbReference type="GO" id="GO:0000750">
    <property type="term" value="P:pheromone-dependent signal transduction involved in conjugation with cellular fusion"/>
    <property type="evidence" value="ECO:0007669"/>
    <property type="project" value="TreeGrafter"/>
</dbReference>
<feature type="transmembrane region" description="Helical" evidence="2">
    <location>
        <begin position="233"/>
        <end position="250"/>
    </location>
</feature>
<dbReference type="Proteomes" id="UP001243330">
    <property type="component" value="Unassembled WGS sequence"/>
</dbReference>
<dbReference type="Pfam" id="PF02116">
    <property type="entry name" value="STE2"/>
    <property type="match status" value="1"/>
</dbReference>
<dbReference type="InterPro" id="IPR027458">
    <property type="entry name" value="STE2_TM1-TM2_sf"/>
</dbReference>
<dbReference type="GO" id="GO:0004932">
    <property type="term" value="F:mating-type factor pheromone receptor activity"/>
    <property type="evidence" value="ECO:0007669"/>
    <property type="project" value="InterPro"/>
</dbReference>
<feature type="compositionally biased region" description="Basic and acidic residues" evidence="1">
    <location>
        <begin position="855"/>
        <end position="870"/>
    </location>
</feature>
<dbReference type="GO" id="GO:0038038">
    <property type="term" value="C:G protein-coupled receptor homodimeric complex"/>
    <property type="evidence" value="ECO:0007669"/>
    <property type="project" value="TreeGrafter"/>
</dbReference>
<dbReference type="PANTHER" id="PTHR28009">
    <property type="entry name" value="PHEROMONE ALPHA FACTOR RECEPTOR"/>
    <property type="match status" value="1"/>
</dbReference>
<dbReference type="Gene3D" id="1.10.287.920">
    <property type="entry name" value="Pheromone alpha factor receptor"/>
    <property type="match status" value="1"/>
</dbReference>
<keyword evidence="4" id="KW-1185">Reference proteome</keyword>
<feature type="region of interest" description="Disordered" evidence="1">
    <location>
        <begin position="855"/>
        <end position="895"/>
    </location>
</feature>
<organism evidence="3 4">
    <name type="scientific">Colletotrichum chrysophilum</name>
    <dbReference type="NCBI Taxonomy" id="1836956"/>
    <lineage>
        <taxon>Eukaryota</taxon>
        <taxon>Fungi</taxon>
        <taxon>Dikarya</taxon>
        <taxon>Ascomycota</taxon>
        <taxon>Pezizomycotina</taxon>
        <taxon>Sordariomycetes</taxon>
        <taxon>Hypocreomycetidae</taxon>
        <taxon>Glomerellales</taxon>
        <taxon>Glomerellaceae</taxon>
        <taxon>Colletotrichum</taxon>
        <taxon>Colletotrichum gloeosporioides species complex</taxon>
    </lineage>
</organism>
<gene>
    <name evidence="3" type="ORF">CCHR01_12943</name>
</gene>
<dbReference type="InterPro" id="IPR000366">
    <property type="entry name" value="GPCR_STE2"/>
</dbReference>
<dbReference type="PANTHER" id="PTHR28009:SF1">
    <property type="entry name" value="PHEROMONE ALPHA FACTOR RECEPTOR"/>
    <property type="match status" value="1"/>
</dbReference>
<name>A0AAD9EGZ3_9PEZI</name>
<feature type="region of interest" description="Disordered" evidence="1">
    <location>
        <begin position="796"/>
        <end position="826"/>
    </location>
</feature>
<protein>
    <submittedName>
        <fullName evidence="3">Pheromone receptor 2</fullName>
    </submittedName>
</protein>
<feature type="region of interest" description="Disordered" evidence="1">
    <location>
        <begin position="614"/>
        <end position="639"/>
    </location>
</feature>
<feature type="transmembrane region" description="Helical" evidence="2">
    <location>
        <begin position="152"/>
        <end position="171"/>
    </location>
</feature>
<proteinExistence type="predicted"/>
<feature type="transmembrane region" description="Helical" evidence="2">
    <location>
        <begin position="42"/>
        <end position="63"/>
    </location>
</feature>
<evidence type="ECO:0000313" key="4">
    <source>
        <dbReference type="Proteomes" id="UP001243330"/>
    </source>
</evidence>
<feature type="transmembrane region" description="Helical" evidence="2">
    <location>
        <begin position="70"/>
        <end position="91"/>
    </location>
</feature>
<keyword evidence="2" id="KW-1133">Transmembrane helix</keyword>
<dbReference type="EMBL" id="JAQOWY010000312">
    <property type="protein sequence ID" value="KAK1844411.1"/>
    <property type="molecule type" value="Genomic_DNA"/>
</dbReference>
<evidence type="ECO:0000256" key="2">
    <source>
        <dbReference type="SAM" id="Phobius"/>
    </source>
</evidence>
<feature type="transmembrane region" description="Helical" evidence="2">
    <location>
        <begin position="191"/>
        <end position="212"/>
    </location>
</feature>
<accession>A0AAD9EGZ3</accession>
<dbReference type="AlphaFoldDB" id="A0AAD9EGZ3"/>
<evidence type="ECO:0000256" key="1">
    <source>
        <dbReference type="SAM" id="MobiDB-lite"/>
    </source>
</evidence>
<keyword evidence="2" id="KW-0472">Membrane</keyword>
<comment type="caution">
    <text evidence="3">The sequence shown here is derived from an EMBL/GenBank/DDBJ whole genome shotgun (WGS) entry which is preliminary data.</text>
</comment>
<evidence type="ECO:0000313" key="3">
    <source>
        <dbReference type="EMBL" id="KAK1844411.1"/>
    </source>
</evidence>
<feature type="compositionally biased region" description="Polar residues" evidence="1">
    <location>
        <begin position="878"/>
        <end position="892"/>
    </location>
</feature>
<keyword evidence="3" id="KW-0675">Receptor</keyword>
<feature type="transmembrane region" description="Helical" evidence="2">
    <location>
        <begin position="123"/>
        <end position="145"/>
    </location>
</feature>
<sequence>MSHFDPFRQTFELVKADGNIIKVDVAVLDSANQENLGICTNYGSQIGASFMMLLTIVAMTPSIKLIKVSLWIHILALVASTIRMTLLAVYFTSNWTNFYAYWAQDYSRITAGDFHRSVATETMSLILLILVQVSLGIQAWALVNLLPRYWKWFFTGLSCFVSTAAIAWRIAFSVIQVEAILLITLPNPDWIRYQSTIIGAVSVFYYCALFNIKLLMHLIKNRGILPTRHGLNAMEVLVITNGLLMMIPGYRGDSVDPIDAELQRIEDCEKGIIRVNRIVELHEERVAFATMNGEPKVPFVQTRNQETEEVGYDLRPAPLRLSPRSRDTHAPRLSNEHHSQLYMAPAEYGGEVKSSKISPACGLAAIVSKFEILEAMTNLEKPEISTTVKAGPRTPRKIPRHHSKHMMGENMDPSLESSQFSSGDISAPEWHNHYRERQWMPDTSTSTMVNTRSRDKGPSTAVGIATGSMHNIVAERRQIFESRTGCHTLPSKSASMPFNLYGTSLSGSSPPLTMKLRRSKTYWTTAMESGSLSEASKSQIGIQNGLQNTNNQASTNSREQIAATVDVQAGGHDPLLMHSSEAPRSRSKATTAIKPRSKLFGAIDALFSREASLHSSNEQLELPPSPNIRSNQESGEGWENDGVLQCPGSVEQSFPAQIHAPHQARREAEFNTIGNATAVTYPNVRGTVMKTVQSRVTNLRNLLNMTAKEDDELQLNLRLKRRHTGPQRNQSIHRSHAPNHSFDYDREFRLGFMVDSPDPPRYLREYQSARVSRDSTRSSLKDHISAFESLSRSRFEISEPKRGTPRKLPLTPARNDEREEHPERRPVSRRFEFESLGFKQGREVWRKLSASWDKRKPADDSLDKHEDRHGSIAASPGLPTTSRPQKGENTTGRRLGSWLPKMAKSAQDKTLISAASLNSTRAWQPDLPARKSMPAIATEQDGEVEISNLKSIPCKEQLGNLPACTTGPIIETTCISAEIPARTVCGSR</sequence>
<dbReference type="CDD" id="cd14939">
    <property type="entry name" value="7tmD_STE2"/>
    <property type="match status" value="1"/>
</dbReference>
<keyword evidence="2" id="KW-0812">Transmembrane</keyword>
<feature type="compositionally biased region" description="Basic and acidic residues" evidence="1">
    <location>
        <begin position="814"/>
        <end position="826"/>
    </location>
</feature>
<reference evidence="3" key="1">
    <citation type="submission" date="2023-01" db="EMBL/GenBank/DDBJ databases">
        <title>Colletotrichum chrysophilum M932 genome sequence.</title>
        <authorList>
            <person name="Baroncelli R."/>
        </authorList>
    </citation>
    <scope>NUCLEOTIDE SEQUENCE</scope>
    <source>
        <strain evidence="3">M932</strain>
    </source>
</reference>